<proteinExistence type="predicted"/>
<organism evidence="2 3">
    <name type="scientific">Leucobacter triazinivorans</name>
    <dbReference type="NCBI Taxonomy" id="1784719"/>
    <lineage>
        <taxon>Bacteria</taxon>
        <taxon>Bacillati</taxon>
        <taxon>Actinomycetota</taxon>
        <taxon>Actinomycetes</taxon>
        <taxon>Micrococcales</taxon>
        <taxon>Microbacteriaceae</taxon>
        <taxon>Leucobacter</taxon>
    </lineage>
</organism>
<keyword evidence="3" id="KW-1185">Reference proteome</keyword>
<dbReference type="RefSeq" id="WP_130110651.1">
    <property type="nucleotide sequence ID" value="NZ_CP035806.1"/>
</dbReference>
<protein>
    <submittedName>
        <fullName evidence="2">Sugar ABC transporter ATPase</fullName>
    </submittedName>
</protein>
<evidence type="ECO:0000313" key="2">
    <source>
        <dbReference type="EMBL" id="QBE49524.1"/>
    </source>
</evidence>
<gene>
    <name evidence="2" type="ORF">EVS81_12340</name>
</gene>
<name>A0A4P6KIV4_9MICO</name>
<feature type="compositionally biased region" description="Low complexity" evidence="1">
    <location>
        <begin position="42"/>
        <end position="60"/>
    </location>
</feature>
<reference evidence="2 3" key="1">
    <citation type="submission" date="2019-02" db="EMBL/GenBank/DDBJ databases">
        <authorList>
            <person name="Sun L."/>
            <person name="Pan D."/>
            <person name="Wu X."/>
        </authorList>
    </citation>
    <scope>NUCLEOTIDE SEQUENCE [LARGE SCALE GENOMIC DNA]</scope>
    <source>
        <strain evidence="2 3">JW-1</strain>
    </source>
</reference>
<dbReference type="KEGG" id="ltr:EVS81_12340"/>
<feature type="region of interest" description="Disordered" evidence="1">
    <location>
        <begin position="1"/>
        <end position="116"/>
    </location>
</feature>
<dbReference type="Proteomes" id="UP000289260">
    <property type="component" value="Chromosome"/>
</dbReference>
<sequence length="116" mass="11459">MESTPNVPSDETGPEELAPLGDRDATATEPAADDPAQREWEAAAPLDDAGADASDAASAPAPIPAPGSDVAAGGDQSEVPAADLPTSESQPESQGEDPVVAELGDDGEGDLAPGDR</sequence>
<dbReference type="AlphaFoldDB" id="A0A4P6KIV4"/>
<evidence type="ECO:0000313" key="3">
    <source>
        <dbReference type="Proteomes" id="UP000289260"/>
    </source>
</evidence>
<accession>A0A4P6KIV4</accession>
<dbReference type="OrthoDB" id="5072505at2"/>
<evidence type="ECO:0000256" key="1">
    <source>
        <dbReference type="SAM" id="MobiDB-lite"/>
    </source>
</evidence>
<dbReference type="EMBL" id="CP035806">
    <property type="protein sequence ID" value="QBE49524.1"/>
    <property type="molecule type" value="Genomic_DNA"/>
</dbReference>